<dbReference type="Proteomes" id="UP000663852">
    <property type="component" value="Unassembled WGS sequence"/>
</dbReference>
<accession>A0A815H578</accession>
<dbReference type="PANTHER" id="PTHR46068:SF1">
    <property type="entry name" value="TRANSPOSASE IS30-LIKE HTH DOMAIN-CONTAINING PROTEIN"/>
    <property type="match status" value="1"/>
</dbReference>
<name>A0A815H578_ADIRI</name>
<evidence type="ECO:0000313" key="3">
    <source>
        <dbReference type="Proteomes" id="UP000663828"/>
    </source>
</evidence>
<dbReference type="GO" id="GO:0003676">
    <property type="term" value="F:nucleic acid binding"/>
    <property type="evidence" value="ECO:0007669"/>
    <property type="project" value="InterPro"/>
</dbReference>
<evidence type="ECO:0000313" key="2">
    <source>
        <dbReference type="EMBL" id="CAF1679422.1"/>
    </source>
</evidence>
<dbReference type="OrthoDB" id="4843387at2759"/>
<keyword evidence="3" id="KW-1185">Reference proteome</keyword>
<dbReference type="EMBL" id="CAJNOJ010000259">
    <property type="protein sequence ID" value="CAF1346473.1"/>
    <property type="molecule type" value="Genomic_DNA"/>
</dbReference>
<evidence type="ECO:0008006" key="5">
    <source>
        <dbReference type="Google" id="ProtNLM"/>
    </source>
</evidence>
<dbReference type="PANTHER" id="PTHR46068">
    <property type="entry name" value="PROTEIN CBG27172"/>
    <property type="match status" value="1"/>
</dbReference>
<reference evidence="1" key="1">
    <citation type="submission" date="2021-02" db="EMBL/GenBank/DDBJ databases">
        <authorList>
            <person name="Nowell W R."/>
        </authorList>
    </citation>
    <scope>NUCLEOTIDE SEQUENCE</scope>
</reference>
<dbReference type="Proteomes" id="UP000663828">
    <property type="component" value="Unassembled WGS sequence"/>
</dbReference>
<dbReference type="Gene3D" id="3.30.420.10">
    <property type="entry name" value="Ribonuclease H-like superfamily/Ribonuclease H"/>
    <property type="match status" value="1"/>
</dbReference>
<evidence type="ECO:0000313" key="4">
    <source>
        <dbReference type="Proteomes" id="UP000663852"/>
    </source>
</evidence>
<protein>
    <recommendedName>
        <fullName evidence="5">Transposase</fullName>
    </recommendedName>
</protein>
<dbReference type="EMBL" id="CAJNOR010014687">
    <property type="protein sequence ID" value="CAF1679422.1"/>
    <property type="molecule type" value="Genomic_DNA"/>
</dbReference>
<organism evidence="1 4">
    <name type="scientific">Adineta ricciae</name>
    <name type="common">Rotifer</name>
    <dbReference type="NCBI Taxonomy" id="249248"/>
    <lineage>
        <taxon>Eukaryota</taxon>
        <taxon>Metazoa</taxon>
        <taxon>Spiralia</taxon>
        <taxon>Gnathifera</taxon>
        <taxon>Rotifera</taxon>
        <taxon>Eurotatoria</taxon>
        <taxon>Bdelloidea</taxon>
        <taxon>Adinetida</taxon>
        <taxon>Adinetidae</taxon>
        <taxon>Adineta</taxon>
    </lineage>
</organism>
<evidence type="ECO:0000313" key="1">
    <source>
        <dbReference type="EMBL" id="CAF1346473.1"/>
    </source>
</evidence>
<comment type="caution">
    <text evidence="1">The sequence shown here is derived from an EMBL/GenBank/DDBJ whole genome shotgun (WGS) entry which is preliminary data.</text>
</comment>
<gene>
    <name evidence="1" type="ORF">EDS130_LOCUS33027</name>
    <name evidence="2" type="ORF">XAT740_LOCUS60256</name>
</gene>
<proteinExistence type="predicted"/>
<dbReference type="AlphaFoldDB" id="A0A815H578"/>
<sequence>MFAIVGVYNSQNDRIWAANYDEADAKGGIKQIQEFPQKVMVWLGICSKWISPLVIFEGGTVYHVRYIKEVLPVVLKFGNGIFGNDRMFQQDGAKPHTHKKTQDWYRDHFPGSIDKDHWPPNSPDLNLLHYCIWDKYARAINWDLVTSKKTLINQLECAVKKIPEQILFESCSSWTSRLYRLKGSHGNYLNK</sequence>
<dbReference type="InterPro" id="IPR036397">
    <property type="entry name" value="RNaseH_sf"/>
</dbReference>